<reference evidence="1" key="3">
    <citation type="submission" date="2025-09" db="UniProtKB">
        <authorList>
            <consortium name="Ensembl"/>
        </authorList>
    </citation>
    <scope>IDENTIFICATION</scope>
</reference>
<organism evidence="1 2">
    <name type="scientific">Gopherus agassizii</name>
    <name type="common">Agassiz's desert tortoise</name>
    <dbReference type="NCBI Taxonomy" id="38772"/>
    <lineage>
        <taxon>Eukaryota</taxon>
        <taxon>Metazoa</taxon>
        <taxon>Chordata</taxon>
        <taxon>Craniata</taxon>
        <taxon>Vertebrata</taxon>
        <taxon>Euteleostomi</taxon>
        <taxon>Archelosauria</taxon>
        <taxon>Testudinata</taxon>
        <taxon>Testudines</taxon>
        <taxon>Cryptodira</taxon>
        <taxon>Durocryptodira</taxon>
        <taxon>Testudinoidea</taxon>
        <taxon>Testudinidae</taxon>
        <taxon>Gopherus</taxon>
    </lineage>
</organism>
<dbReference type="Proteomes" id="UP000291020">
    <property type="component" value="Unassembled WGS sequence"/>
</dbReference>
<dbReference type="Ensembl" id="ENSGAGT00000003973.1">
    <property type="protein sequence ID" value="ENSGAGP00000003445.1"/>
    <property type="gene ID" value="ENSGAGG00000002788.1"/>
</dbReference>
<dbReference type="STRING" id="38772.ENSGAGP00000003445"/>
<keyword evidence="2" id="KW-1185">Reference proteome</keyword>
<accession>A0A452GP46</accession>
<reference evidence="1" key="2">
    <citation type="submission" date="2025-08" db="UniProtKB">
        <authorList>
            <consortium name="Ensembl"/>
        </authorList>
    </citation>
    <scope>IDENTIFICATION</scope>
</reference>
<name>A0A452GP46_9SAUR</name>
<proteinExistence type="predicted"/>
<evidence type="ECO:0000313" key="2">
    <source>
        <dbReference type="Proteomes" id="UP000291020"/>
    </source>
</evidence>
<dbReference type="AlphaFoldDB" id="A0A452GP46"/>
<evidence type="ECO:0000313" key="1">
    <source>
        <dbReference type="Ensembl" id="ENSGAGP00000003445.1"/>
    </source>
</evidence>
<reference evidence="2" key="1">
    <citation type="journal article" date="2017" name="PLoS ONE">
        <title>The Agassiz's desert tortoise genome provides a resource for the conservation of a threatened species.</title>
        <authorList>
            <person name="Tollis M."/>
            <person name="DeNardo D.F."/>
            <person name="Cornelius J.A."/>
            <person name="Dolby G.A."/>
            <person name="Edwards T."/>
            <person name="Henen B.T."/>
            <person name="Karl A.E."/>
            <person name="Murphy R.W."/>
            <person name="Kusumi K."/>
        </authorList>
    </citation>
    <scope>NUCLEOTIDE SEQUENCE [LARGE SCALE GENOMIC DNA]</scope>
</reference>
<sequence length="61" mass="7122">MVFDKVFRYTCYWSKYDDRLMKAAERGDVEKLSSVLAKKGVNPTKLDKILSKRVYTTSILD</sequence>
<protein>
    <submittedName>
        <fullName evidence="1">Uncharacterized protein</fullName>
    </submittedName>
</protein>